<dbReference type="RefSeq" id="WP_150419036.1">
    <property type="nucleotide sequence ID" value="NZ_VYRZ01000002.1"/>
</dbReference>
<evidence type="ECO:0000256" key="7">
    <source>
        <dbReference type="RuleBase" id="RU363032"/>
    </source>
</evidence>
<keyword evidence="6 7" id="KW-0472">Membrane</keyword>
<evidence type="ECO:0000256" key="4">
    <source>
        <dbReference type="ARBA" id="ARBA00022692"/>
    </source>
</evidence>
<keyword evidence="2 7" id="KW-0813">Transport</keyword>
<comment type="caution">
    <text evidence="10">The sequence shown here is derived from an EMBL/GenBank/DDBJ whole genome shotgun (WGS) entry which is preliminary data.</text>
</comment>
<dbReference type="OrthoDB" id="9805974at2"/>
<evidence type="ECO:0000256" key="1">
    <source>
        <dbReference type="ARBA" id="ARBA00004651"/>
    </source>
</evidence>
<feature type="transmembrane region" description="Helical" evidence="7">
    <location>
        <begin position="137"/>
        <end position="157"/>
    </location>
</feature>
<dbReference type="Pfam" id="PF00528">
    <property type="entry name" value="BPD_transp_1"/>
    <property type="match status" value="1"/>
</dbReference>
<keyword evidence="5 7" id="KW-1133">Transmembrane helix</keyword>
<dbReference type="InterPro" id="IPR035906">
    <property type="entry name" value="MetI-like_sf"/>
</dbReference>
<evidence type="ECO:0000259" key="9">
    <source>
        <dbReference type="PROSITE" id="PS50928"/>
    </source>
</evidence>
<feature type="transmembrane region" description="Helical" evidence="7">
    <location>
        <begin position="36"/>
        <end position="57"/>
    </location>
</feature>
<comment type="subcellular location">
    <subcellularLocation>
        <location evidence="1 7">Cell membrane</location>
        <topology evidence="1 7">Multi-pass membrane protein</topology>
    </subcellularLocation>
</comment>
<reference evidence="11" key="1">
    <citation type="submission" date="2019-09" db="EMBL/GenBank/DDBJ databases">
        <title>Mumia zhuanghuii sp. nov. isolated from the intestinal contents of plateau pika (Ochotona curzoniae) in the Qinghai-Tibet plateau of China.</title>
        <authorList>
            <person name="Tian Z."/>
        </authorList>
    </citation>
    <scope>NUCLEOTIDE SEQUENCE [LARGE SCALE GENOMIC DNA]</scope>
    <source>
        <strain evidence="11">DSM 25564</strain>
    </source>
</reference>
<dbReference type="InterPro" id="IPR051393">
    <property type="entry name" value="ABC_transporter_permease"/>
</dbReference>
<dbReference type="CDD" id="cd06261">
    <property type="entry name" value="TM_PBP2"/>
    <property type="match status" value="1"/>
</dbReference>
<organism evidence="10 11">
    <name type="scientific">Microbacterium radiodurans</name>
    <dbReference type="NCBI Taxonomy" id="661398"/>
    <lineage>
        <taxon>Bacteria</taxon>
        <taxon>Bacillati</taxon>
        <taxon>Actinomycetota</taxon>
        <taxon>Actinomycetes</taxon>
        <taxon>Micrococcales</taxon>
        <taxon>Microbacteriaceae</taxon>
        <taxon>Microbacterium</taxon>
    </lineage>
</organism>
<keyword evidence="3" id="KW-1003">Cell membrane</keyword>
<evidence type="ECO:0000256" key="8">
    <source>
        <dbReference type="SAM" id="MobiDB-lite"/>
    </source>
</evidence>
<name>A0A5J5IU57_9MICO</name>
<feature type="transmembrane region" description="Helical" evidence="7">
    <location>
        <begin position="235"/>
        <end position="254"/>
    </location>
</feature>
<feature type="transmembrane region" description="Helical" evidence="7">
    <location>
        <begin position="294"/>
        <end position="317"/>
    </location>
</feature>
<feature type="region of interest" description="Disordered" evidence="8">
    <location>
        <begin position="1"/>
        <end position="29"/>
    </location>
</feature>
<dbReference type="GO" id="GO:0055085">
    <property type="term" value="P:transmembrane transport"/>
    <property type="evidence" value="ECO:0007669"/>
    <property type="project" value="InterPro"/>
</dbReference>
<feature type="transmembrane region" description="Helical" evidence="7">
    <location>
        <begin position="187"/>
        <end position="214"/>
    </location>
</feature>
<dbReference type="InterPro" id="IPR000515">
    <property type="entry name" value="MetI-like"/>
</dbReference>
<protein>
    <submittedName>
        <fullName evidence="10">Sugar ABC transporter permease</fullName>
    </submittedName>
</protein>
<evidence type="ECO:0000313" key="10">
    <source>
        <dbReference type="EMBL" id="KAA9086867.1"/>
    </source>
</evidence>
<proteinExistence type="inferred from homology"/>
<accession>A0A5J5IU57</accession>
<keyword evidence="4 7" id="KW-0812">Transmembrane</keyword>
<dbReference type="AlphaFoldDB" id="A0A5J5IU57"/>
<dbReference type="PROSITE" id="PS50928">
    <property type="entry name" value="ABC_TM1"/>
    <property type="match status" value="1"/>
</dbReference>
<sequence>MTDVIRRSAADPTRDADRTPDVGRDPRRRPGRVRRLVSRGSIIWGFLIPALLLFTYFKFIPMFAGIRMSFHDVRPFLGDEWVGWANYAAVLGDERFRSAIWHTILLGVGGSAGALVGGLALALLLEGSSKFLWLVRTAAFLPVVTATAVVAEVWRIIYYPAADGYLNAGLGLFGIEPVRFLEDPSTALMSVMVVGIWQGAPYNMVIFLAGLAAVDRSLYEAAAIDGAGVMQRLRHIVVPALRPALTIVLVLAAIRSLRVFTDVWVLTGGGPSGATEVWMTRTYSLGFERNEVGIASAASILLLVVTVVLTLATAAALRRRKDA</sequence>
<comment type="similarity">
    <text evidence="7">Belongs to the binding-protein-dependent transport system permease family.</text>
</comment>
<keyword evidence="11" id="KW-1185">Reference proteome</keyword>
<dbReference type="SUPFAM" id="SSF161098">
    <property type="entry name" value="MetI-like"/>
    <property type="match status" value="1"/>
</dbReference>
<feature type="domain" description="ABC transmembrane type-1" evidence="9">
    <location>
        <begin position="100"/>
        <end position="313"/>
    </location>
</feature>
<evidence type="ECO:0000313" key="11">
    <source>
        <dbReference type="Proteomes" id="UP000327039"/>
    </source>
</evidence>
<dbReference type="Proteomes" id="UP000327039">
    <property type="component" value="Unassembled WGS sequence"/>
</dbReference>
<feature type="transmembrane region" description="Helical" evidence="7">
    <location>
        <begin position="99"/>
        <end position="125"/>
    </location>
</feature>
<dbReference type="GO" id="GO:0005886">
    <property type="term" value="C:plasma membrane"/>
    <property type="evidence" value="ECO:0007669"/>
    <property type="project" value="UniProtKB-SubCell"/>
</dbReference>
<dbReference type="PANTHER" id="PTHR30193">
    <property type="entry name" value="ABC TRANSPORTER PERMEASE PROTEIN"/>
    <property type="match status" value="1"/>
</dbReference>
<evidence type="ECO:0000256" key="6">
    <source>
        <dbReference type="ARBA" id="ARBA00023136"/>
    </source>
</evidence>
<dbReference type="Gene3D" id="1.10.3720.10">
    <property type="entry name" value="MetI-like"/>
    <property type="match status" value="1"/>
</dbReference>
<evidence type="ECO:0000256" key="2">
    <source>
        <dbReference type="ARBA" id="ARBA00022448"/>
    </source>
</evidence>
<gene>
    <name evidence="10" type="ORF">F6B42_07720</name>
</gene>
<feature type="compositionally biased region" description="Basic and acidic residues" evidence="8">
    <location>
        <begin position="1"/>
        <end position="25"/>
    </location>
</feature>
<dbReference type="PANTHER" id="PTHR30193:SF37">
    <property type="entry name" value="INNER MEMBRANE ABC TRANSPORTER PERMEASE PROTEIN YCJO"/>
    <property type="match status" value="1"/>
</dbReference>
<evidence type="ECO:0000256" key="5">
    <source>
        <dbReference type="ARBA" id="ARBA00022989"/>
    </source>
</evidence>
<dbReference type="EMBL" id="VYRZ01000002">
    <property type="protein sequence ID" value="KAA9086867.1"/>
    <property type="molecule type" value="Genomic_DNA"/>
</dbReference>
<evidence type="ECO:0000256" key="3">
    <source>
        <dbReference type="ARBA" id="ARBA00022475"/>
    </source>
</evidence>